<dbReference type="Pfam" id="PF14512">
    <property type="entry name" value="TM1586_NiRdase"/>
    <property type="match status" value="1"/>
</dbReference>
<dbReference type="AlphaFoldDB" id="G8QUD4"/>
<dbReference type="Proteomes" id="UP000005632">
    <property type="component" value="Chromosome"/>
</dbReference>
<dbReference type="GO" id="GO:0016491">
    <property type="term" value="F:oxidoreductase activity"/>
    <property type="evidence" value="ECO:0007669"/>
    <property type="project" value="UniProtKB-KW"/>
</dbReference>
<dbReference type="Pfam" id="PF00881">
    <property type="entry name" value="Nitroreductase"/>
    <property type="match status" value="1"/>
</dbReference>
<name>G8QUD4_SPHPG</name>
<dbReference type="InterPro" id="IPR029478">
    <property type="entry name" value="TM1586_NiRdase"/>
</dbReference>
<comment type="similarity">
    <text evidence="1">Belongs to the nitroreductase family.</text>
</comment>
<dbReference type="RefSeq" id="WP_014268953.1">
    <property type="nucleotide sequence ID" value="NC_016633.1"/>
</dbReference>
<feature type="domain" description="Nitroreductase" evidence="3">
    <location>
        <begin position="4"/>
        <end position="63"/>
    </location>
</feature>
<evidence type="ECO:0000259" key="3">
    <source>
        <dbReference type="Pfam" id="PF00881"/>
    </source>
</evidence>
<keyword evidence="2" id="KW-0560">Oxidoreductase</keyword>
<dbReference type="PANTHER" id="PTHR43673:SF10">
    <property type="entry name" value="NADH DEHYDROGENASE_NAD(P)H NITROREDUCTASE XCC3605-RELATED"/>
    <property type="match status" value="1"/>
</dbReference>
<proteinExistence type="inferred from homology"/>
<dbReference type="PANTHER" id="PTHR43673">
    <property type="entry name" value="NAD(P)H NITROREDUCTASE YDGI-RELATED"/>
    <property type="match status" value="1"/>
</dbReference>
<dbReference type="HOGENOM" id="CLU_070764_7_1_12"/>
<dbReference type="Gene3D" id="3.40.109.10">
    <property type="entry name" value="NADH Oxidase"/>
    <property type="match status" value="1"/>
</dbReference>
<dbReference type="KEGG" id="sgp:SpiGrapes_0241"/>
<dbReference type="SUPFAM" id="SSF55469">
    <property type="entry name" value="FMN-dependent nitroreductase-like"/>
    <property type="match status" value="1"/>
</dbReference>
<evidence type="ECO:0000256" key="1">
    <source>
        <dbReference type="ARBA" id="ARBA00007118"/>
    </source>
</evidence>
<dbReference type="OrthoDB" id="9812105at2"/>
<organism evidence="5 6">
    <name type="scientific">Sphaerochaeta pleomorpha (strain ATCC BAA-1885 / DSM 22778 / Grapes)</name>
    <dbReference type="NCBI Taxonomy" id="158190"/>
    <lineage>
        <taxon>Bacteria</taxon>
        <taxon>Pseudomonadati</taxon>
        <taxon>Spirochaetota</taxon>
        <taxon>Spirochaetia</taxon>
        <taxon>Spirochaetales</taxon>
        <taxon>Sphaerochaetaceae</taxon>
        <taxon>Sphaerochaeta</taxon>
    </lineage>
</organism>
<sequence>MKVIQDRRSIRKYTGQEIDEKTLAHLLESAQLAPSGSNSQPWHFLVITNKEMREKVAKVSHDQKWMLNAPLFIVCIAEIDADQECYLDEDSPDIDLKRGIRDTSIAAEHIVLEATARGLGTCWVAWFTQKEIRSVLDLPSYTYVVGILTVGYPDENPMPRNRKTLQEIVHYETW</sequence>
<evidence type="ECO:0000313" key="5">
    <source>
        <dbReference type="EMBL" id="AEV28104.1"/>
    </source>
</evidence>
<dbReference type="InterPro" id="IPR029479">
    <property type="entry name" value="Nitroreductase"/>
</dbReference>
<dbReference type="EMBL" id="CP003155">
    <property type="protein sequence ID" value="AEV28104.1"/>
    <property type="molecule type" value="Genomic_DNA"/>
</dbReference>
<evidence type="ECO:0000313" key="6">
    <source>
        <dbReference type="Proteomes" id="UP000005632"/>
    </source>
</evidence>
<feature type="domain" description="Putative nitroreductase TM1586" evidence="4">
    <location>
        <begin position="107"/>
        <end position="172"/>
    </location>
</feature>
<dbReference type="eggNOG" id="COG0778">
    <property type="taxonomic scope" value="Bacteria"/>
</dbReference>
<keyword evidence="6" id="KW-1185">Reference proteome</keyword>
<gene>
    <name evidence="5" type="ordered locus">SpiGrapes_0241</name>
</gene>
<protein>
    <submittedName>
        <fullName evidence="5">Nitroreductase</fullName>
    </submittedName>
</protein>
<evidence type="ECO:0000256" key="2">
    <source>
        <dbReference type="ARBA" id="ARBA00023002"/>
    </source>
</evidence>
<evidence type="ECO:0000259" key="4">
    <source>
        <dbReference type="Pfam" id="PF14512"/>
    </source>
</evidence>
<dbReference type="STRING" id="158190.SpiGrapes_0241"/>
<reference evidence="5 6" key="1">
    <citation type="submission" date="2011-11" db="EMBL/GenBank/DDBJ databases">
        <title>Complete sequence of Spirochaeta sp. grapes.</title>
        <authorList>
            <consortium name="US DOE Joint Genome Institute"/>
            <person name="Lucas S."/>
            <person name="Han J."/>
            <person name="Lapidus A."/>
            <person name="Cheng J.-F."/>
            <person name="Goodwin L."/>
            <person name="Pitluck S."/>
            <person name="Peters L."/>
            <person name="Ovchinnikova G."/>
            <person name="Munk A.C."/>
            <person name="Detter J.C."/>
            <person name="Han C."/>
            <person name="Tapia R."/>
            <person name="Land M."/>
            <person name="Hauser L."/>
            <person name="Kyrpides N."/>
            <person name="Ivanova N."/>
            <person name="Pagani I."/>
            <person name="Ritalahtilisa K."/>
            <person name="Loeffler F."/>
            <person name="Woyke T."/>
        </authorList>
    </citation>
    <scope>NUCLEOTIDE SEQUENCE [LARGE SCALE GENOMIC DNA]</scope>
    <source>
        <strain evidence="6">ATCC BAA-1885 / DSM 22778 / Grapes</strain>
    </source>
</reference>
<accession>G8QUD4</accession>
<dbReference type="InterPro" id="IPR000415">
    <property type="entry name" value="Nitroreductase-like"/>
</dbReference>